<dbReference type="Proteomes" id="UP000717328">
    <property type="component" value="Unassembled WGS sequence"/>
</dbReference>
<feature type="signal peptide" evidence="1">
    <location>
        <begin position="1"/>
        <end position="20"/>
    </location>
</feature>
<reference evidence="2" key="1">
    <citation type="submission" date="2021-02" db="EMBL/GenBank/DDBJ databases">
        <authorList>
            <person name="Nieuwenhuis M."/>
            <person name="Van De Peppel L.J.J."/>
        </authorList>
    </citation>
    <scope>NUCLEOTIDE SEQUENCE</scope>
    <source>
        <strain evidence="2">D49</strain>
    </source>
</reference>
<organism evidence="2 3">
    <name type="scientific">Sphagnurus paluster</name>
    <dbReference type="NCBI Taxonomy" id="117069"/>
    <lineage>
        <taxon>Eukaryota</taxon>
        <taxon>Fungi</taxon>
        <taxon>Dikarya</taxon>
        <taxon>Basidiomycota</taxon>
        <taxon>Agaricomycotina</taxon>
        <taxon>Agaricomycetes</taxon>
        <taxon>Agaricomycetidae</taxon>
        <taxon>Agaricales</taxon>
        <taxon>Tricholomatineae</taxon>
        <taxon>Lyophyllaceae</taxon>
        <taxon>Sphagnurus</taxon>
    </lineage>
</organism>
<accession>A0A9P7GVW6</accession>
<dbReference type="OrthoDB" id="426718at2759"/>
<keyword evidence="1" id="KW-0732">Signal</keyword>
<dbReference type="InterPro" id="IPR029058">
    <property type="entry name" value="AB_hydrolase_fold"/>
</dbReference>
<keyword evidence="3" id="KW-1185">Reference proteome</keyword>
<dbReference type="Gene3D" id="3.40.50.1820">
    <property type="entry name" value="alpha/beta hydrolase"/>
    <property type="match status" value="1"/>
</dbReference>
<evidence type="ECO:0000313" key="2">
    <source>
        <dbReference type="EMBL" id="KAG5653992.1"/>
    </source>
</evidence>
<name>A0A9P7GVW6_9AGAR</name>
<dbReference type="SUPFAM" id="SSF53474">
    <property type="entry name" value="alpha/beta-Hydrolases"/>
    <property type="match status" value="1"/>
</dbReference>
<evidence type="ECO:0000313" key="3">
    <source>
        <dbReference type="Proteomes" id="UP000717328"/>
    </source>
</evidence>
<protein>
    <submittedName>
        <fullName evidence="2">Uncharacterized protein</fullName>
    </submittedName>
</protein>
<sequence length="162" mass="17352">MVAPGLLFSVLLAGSSAVQASPSLLTRQSISFLSASQIAAYRPYTYYASAAYCKPTNTLAWNCGAQCQRNPSFQPVASGGDGAATRYWYVGYDPTLNSVIVAFEGADPSETLVRTTDDAFLTPLDAKLFPGISRSLKVDEGFQNDHARSDSASFITVSFVKE</sequence>
<dbReference type="EMBL" id="JABCKI010000024">
    <property type="protein sequence ID" value="KAG5653992.1"/>
    <property type="molecule type" value="Genomic_DNA"/>
</dbReference>
<reference evidence="2" key="2">
    <citation type="submission" date="2021-10" db="EMBL/GenBank/DDBJ databases">
        <title>Phylogenomics reveals ancestral predisposition of the termite-cultivated fungus Termitomyces towards a domesticated lifestyle.</title>
        <authorList>
            <person name="Auxier B."/>
            <person name="Grum-Grzhimaylo A."/>
            <person name="Cardenas M.E."/>
            <person name="Lodge J.D."/>
            <person name="Laessoe T."/>
            <person name="Pedersen O."/>
            <person name="Smith M.E."/>
            <person name="Kuyper T.W."/>
            <person name="Franco-Molano E.A."/>
            <person name="Baroni T.J."/>
            <person name="Aanen D.K."/>
        </authorList>
    </citation>
    <scope>NUCLEOTIDE SEQUENCE</scope>
    <source>
        <strain evidence="2">D49</strain>
    </source>
</reference>
<evidence type="ECO:0000256" key="1">
    <source>
        <dbReference type="SAM" id="SignalP"/>
    </source>
</evidence>
<proteinExistence type="predicted"/>
<dbReference type="AlphaFoldDB" id="A0A9P7GVW6"/>
<feature type="chain" id="PRO_5040409230" evidence="1">
    <location>
        <begin position="21"/>
        <end position="162"/>
    </location>
</feature>
<comment type="caution">
    <text evidence="2">The sequence shown here is derived from an EMBL/GenBank/DDBJ whole genome shotgun (WGS) entry which is preliminary data.</text>
</comment>
<gene>
    <name evidence="2" type="ORF">H0H81_008574</name>
</gene>